<proteinExistence type="inferred from homology"/>
<dbReference type="SUPFAM" id="SSF64484">
    <property type="entry name" value="beta and beta-prime subunits of DNA dependent RNA-polymerase"/>
    <property type="match status" value="1"/>
</dbReference>
<keyword evidence="8" id="KW-0862">Zinc</keyword>
<sequence>MKSYQLNYIQHRKNFMAHSNNYQFVQIGLASPEQIFSWAERVLPNGEIVGRVTKPHTIHYKTHKPERDGLFCERIFGPVKSGTCSCGKYQGISTKDIDHPDFCEQCGVELTDSRVRRHRMGYIKLAALVTHVWYLKSRPSYIAHLLEMPLKDIESLVYCDCFMIGPGLGSKFRLLGAFSQGATEFANKKALTRKRFLRRKYIQAPKIFKSRISNDCILFQKIKTARKNMLKRSLESFMEPKLTCGSFVAFWLRSLELYLGKWFNIYQSREISTGADAIYKMLINMNLEIRISQLFKKWEKLAQQTEKIWDSNLSDSIKIEPNIDIQSEKGVIIRCLKIIKHLIKAKIQPQWMILSVLPVLPPDLRPIVELKGGQLISSDLNELYRKVLFRNEELLTWLSFYQWSIPPAGLVARLQRESLQRAVDALLANGMGARPLRDINKRAYKSFSALITGKKGRFRENLLGKRVDYSGRSVIVVGPSLALHQCGIPREIAIELFQPFIVRELIDKLLVPNLRAAKNMIQNKQPIVWKVLQEVIKNRVVVLNRAPTLHRLGIQAFQPILVKERAIHLHPLVCAGFNADFDGDQMAIHVPLSWEAQVEARVLMWSQANLLSPATGNAVAVPSQDMLLGNYVLTLEPNYGIHGMRYFKNRMTNALFKKKIPVFYHYDHVLMALHQAHLMPSSILWLRCQTSDITVVFPREGPIEMQYESCGTSLSVYEHSQIRSNTKGYCIHRYILTTAGRVAFNQQIRQAIEEHIKQAKL</sequence>
<dbReference type="Gene3D" id="2.40.40.20">
    <property type="match status" value="1"/>
</dbReference>
<dbReference type="PANTHER" id="PTHR19376:SF54">
    <property type="entry name" value="DNA-DIRECTED RNA POLYMERASE SUBUNIT BETA"/>
    <property type="match status" value="1"/>
</dbReference>
<feature type="domain" description="RNA polymerase N-terminal" evidence="10">
    <location>
        <begin position="350"/>
        <end position="634"/>
    </location>
</feature>
<evidence type="ECO:0000256" key="1">
    <source>
        <dbReference type="ARBA" id="ARBA00004026"/>
    </source>
</evidence>
<feature type="binding site" evidence="8">
    <location>
        <position position="103"/>
    </location>
    <ligand>
        <name>Zn(2+)</name>
        <dbReference type="ChEBI" id="CHEBI:29105"/>
    </ligand>
</feature>
<evidence type="ECO:0000256" key="9">
    <source>
        <dbReference type="RuleBase" id="RU004279"/>
    </source>
</evidence>
<dbReference type="AlphaFoldDB" id="A0A191T552"/>
<reference evidence="11" key="1">
    <citation type="journal article" date="2016" name="Front. Plant Sci.">
        <title>Comparative Chloroplast Genome Analyses of Streptophyte Green Algae Uncover Major Structural Alterations in the Klebsormidiophyceae, Coleochaetophyceae and Zygnematophyceae.</title>
        <authorList>
            <person name="Lemieux C."/>
            <person name="Otis C."/>
            <person name="Turmel M."/>
        </authorList>
    </citation>
    <scope>NUCLEOTIDE SEQUENCE</scope>
</reference>
<geneLocation type="chloroplast" evidence="11"/>
<dbReference type="GeneID" id="27984871"/>
<evidence type="ECO:0000256" key="7">
    <source>
        <dbReference type="ARBA" id="ARBA00048552"/>
    </source>
</evidence>
<evidence type="ECO:0000256" key="5">
    <source>
        <dbReference type="ARBA" id="ARBA00022695"/>
    </source>
</evidence>
<dbReference type="InterPro" id="IPR007066">
    <property type="entry name" value="RNA_pol_Rpb1_3"/>
</dbReference>
<dbReference type="SMART" id="SM00663">
    <property type="entry name" value="RPOLA_N"/>
    <property type="match status" value="1"/>
</dbReference>
<dbReference type="Gene3D" id="1.10.274.100">
    <property type="entry name" value="RNA polymerase Rpb1, domain 3"/>
    <property type="match status" value="1"/>
</dbReference>
<keyword evidence="4 8" id="KW-0808">Transferase</keyword>
<dbReference type="InterPro" id="IPR034678">
    <property type="entry name" value="RNApol_RpoC1"/>
</dbReference>
<name>A0A191T552_9VIRI</name>
<feature type="binding site" evidence="8">
    <location>
        <position position="84"/>
    </location>
    <ligand>
        <name>Zn(2+)</name>
        <dbReference type="ChEBI" id="CHEBI:29105"/>
    </ligand>
</feature>
<dbReference type="InterPro" id="IPR007080">
    <property type="entry name" value="RNA_pol_Rpb1_1"/>
</dbReference>
<dbReference type="GO" id="GO:0006351">
    <property type="term" value="P:DNA-templated transcription"/>
    <property type="evidence" value="ECO:0007669"/>
    <property type="project" value="UniProtKB-UniRule"/>
</dbReference>
<dbReference type="InterPro" id="IPR000722">
    <property type="entry name" value="RNA_pol_asu"/>
</dbReference>
<evidence type="ECO:0000313" key="11">
    <source>
        <dbReference type="EMBL" id="ANI25528.1"/>
    </source>
</evidence>
<gene>
    <name evidence="8 11" type="primary">rpoC1</name>
</gene>
<dbReference type="GO" id="GO:0000287">
    <property type="term" value="F:magnesium ion binding"/>
    <property type="evidence" value="ECO:0007669"/>
    <property type="project" value="UniProtKB-UniRule"/>
</dbReference>
<accession>A0A191T552</accession>
<keyword evidence="3 8" id="KW-0240">DNA-directed RNA polymerase</keyword>
<evidence type="ECO:0000256" key="8">
    <source>
        <dbReference type="HAMAP-Rule" id="MF_01323"/>
    </source>
</evidence>
<dbReference type="EMBL" id="KU646491">
    <property type="protein sequence ID" value="ANI25528.1"/>
    <property type="molecule type" value="Genomic_DNA"/>
</dbReference>
<evidence type="ECO:0000256" key="4">
    <source>
        <dbReference type="ARBA" id="ARBA00022679"/>
    </source>
</evidence>
<evidence type="ECO:0000256" key="3">
    <source>
        <dbReference type="ARBA" id="ARBA00022478"/>
    </source>
</evidence>
<comment type="subunit">
    <text evidence="8">In plastids the minimal PEP RNA polymerase catalytic core is composed of four subunits: alpha, beta, beta', and beta''. When a (nuclear-encoded) sigma factor is associated with the core the holoenzyme is formed, which can initiate transcription.</text>
</comment>
<comment type="similarity">
    <text evidence="2 8">Belongs to the RNA polymerase beta' chain family. RpoC1 subfamily.</text>
</comment>
<comment type="cofactor">
    <cofactor evidence="8">
        <name>Zn(2+)</name>
        <dbReference type="ChEBI" id="CHEBI:29105"/>
    </cofactor>
    <text evidence="8">Binds 1 Zn(2+) ion per subunit.</text>
</comment>
<keyword evidence="11" id="KW-0150">Chloroplast</keyword>
<dbReference type="EC" id="2.7.7.6" evidence="8"/>
<feature type="binding site" evidence="8">
    <location>
        <position position="584"/>
    </location>
    <ligand>
        <name>Mg(2+)</name>
        <dbReference type="ChEBI" id="CHEBI:18420"/>
    </ligand>
</feature>
<keyword evidence="8" id="KW-0460">Magnesium</keyword>
<keyword evidence="11" id="KW-0934">Plastid</keyword>
<dbReference type="InterPro" id="IPR006592">
    <property type="entry name" value="RNA_pol_N"/>
</dbReference>
<dbReference type="InterPro" id="IPR042102">
    <property type="entry name" value="RNA_pol_Rpb1_3_sf"/>
</dbReference>
<dbReference type="GO" id="GO:0003677">
    <property type="term" value="F:DNA binding"/>
    <property type="evidence" value="ECO:0007669"/>
    <property type="project" value="UniProtKB-UniRule"/>
</dbReference>
<comment type="subcellular location">
    <subcellularLocation>
        <location evidence="8">Plastid</location>
        <location evidence="8">Chloroplast</location>
    </subcellularLocation>
</comment>
<dbReference type="InterPro" id="IPR044893">
    <property type="entry name" value="RNA_pol_Rpb1_clamp_domain"/>
</dbReference>
<dbReference type="GO" id="GO:0008270">
    <property type="term" value="F:zinc ion binding"/>
    <property type="evidence" value="ECO:0007669"/>
    <property type="project" value="UniProtKB-UniRule"/>
</dbReference>
<dbReference type="GO" id="GO:0000428">
    <property type="term" value="C:DNA-directed RNA polymerase complex"/>
    <property type="evidence" value="ECO:0007669"/>
    <property type="project" value="UniProtKB-KW"/>
</dbReference>
<evidence type="ECO:0000259" key="10">
    <source>
        <dbReference type="SMART" id="SM00663"/>
    </source>
</evidence>
<evidence type="ECO:0000256" key="2">
    <source>
        <dbReference type="ARBA" id="ARBA00007207"/>
    </source>
</evidence>
<comment type="cofactor">
    <cofactor evidence="8">
        <name>Mg(2+)</name>
        <dbReference type="ChEBI" id="CHEBI:18420"/>
    </cofactor>
    <text evidence="8">Binds 1 Mg(2+) ion per subunit.</text>
</comment>
<keyword evidence="6 8" id="KW-0804">Transcription</keyword>
<feature type="binding site" evidence="8">
    <location>
        <position position="580"/>
    </location>
    <ligand>
        <name>Mg(2+)</name>
        <dbReference type="ChEBI" id="CHEBI:18420"/>
    </ligand>
</feature>
<dbReference type="Pfam" id="PF04997">
    <property type="entry name" value="RNA_pol_Rpb1_1"/>
    <property type="match status" value="1"/>
</dbReference>
<protein>
    <recommendedName>
        <fullName evidence="8">DNA-directed RNA polymerase subunit beta'</fullName>
        <ecNumber evidence="8">2.7.7.6</ecNumber>
    </recommendedName>
    <alternativeName>
        <fullName evidence="8">PEP</fullName>
    </alternativeName>
    <alternativeName>
        <fullName evidence="8">Plastid-encoded RNA polymerase subunit beta'</fullName>
        <shortName evidence="8">RNA polymerase subunit beta'</shortName>
    </alternativeName>
</protein>
<dbReference type="Pfam" id="PF00623">
    <property type="entry name" value="RNA_pol_Rpb1_2"/>
    <property type="match status" value="2"/>
</dbReference>
<dbReference type="PANTHER" id="PTHR19376">
    <property type="entry name" value="DNA-DIRECTED RNA POLYMERASE"/>
    <property type="match status" value="1"/>
</dbReference>
<keyword evidence="8" id="KW-0479">Metal-binding</keyword>
<comment type="function">
    <text evidence="1 8 9">DNA-dependent RNA polymerase catalyzes the transcription of DNA into RNA using the four ribonucleoside triphosphates as substrates.</text>
</comment>
<dbReference type="GO" id="GO:0009507">
    <property type="term" value="C:chloroplast"/>
    <property type="evidence" value="ECO:0007669"/>
    <property type="project" value="UniProtKB-SubCell"/>
</dbReference>
<dbReference type="HAMAP" id="MF_01323">
    <property type="entry name" value="RNApol_bact_RpoC1"/>
    <property type="match status" value="1"/>
</dbReference>
<feature type="binding site" evidence="8">
    <location>
        <position position="106"/>
    </location>
    <ligand>
        <name>Zn(2+)</name>
        <dbReference type="ChEBI" id="CHEBI:29105"/>
    </ligand>
</feature>
<dbReference type="Pfam" id="PF04983">
    <property type="entry name" value="RNA_pol_Rpb1_3"/>
    <property type="match status" value="1"/>
</dbReference>
<comment type="catalytic activity">
    <reaction evidence="7 8 9">
        <text>RNA(n) + a ribonucleoside 5'-triphosphate = RNA(n+1) + diphosphate</text>
        <dbReference type="Rhea" id="RHEA:21248"/>
        <dbReference type="Rhea" id="RHEA-COMP:14527"/>
        <dbReference type="Rhea" id="RHEA-COMP:17342"/>
        <dbReference type="ChEBI" id="CHEBI:33019"/>
        <dbReference type="ChEBI" id="CHEBI:61557"/>
        <dbReference type="ChEBI" id="CHEBI:140395"/>
        <dbReference type="EC" id="2.7.7.6"/>
    </reaction>
</comment>
<organism evidence="11">
    <name type="scientific">Netrium digitus</name>
    <dbReference type="NCBI Taxonomy" id="43946"/>
    <lineage>
        <taxon>Eukaryota</taxon>
        <taxon>Viridiplantae</taxon>
        <taxon>Streptophyta</taxon>
        <taxon>Zygnematophyceae</taxon>
        <taxon>Zygnematophycidae</taxon>
        <taxon>Zygnematales</taxon>
        <taxon>Zygnemataceae</taxon>
        <taxon>Netrium</taxon>
    </lineage>
</organism>
<dbReference type="InterPro" id="IPR045867">
    <property type="entry name" value="DNA-dir_RpoC_beta_prime"/>
</dbReference>
<dbReference type="RefSeq" id="YP_009258534.1">
    <property type="nucleotide sequence ID" value="NC_030356.1"/>
</dbReference>
<dbReference type="Gene3D" id="1.10.40.90">
    <property type="match status" value="1"/>
</dbReference>
<dbReference type="GO" id="GO:0003899">
    <property type="term" value="F:DNA-directed RNA polymerase activity"/>
    <property type="evidence" value="ECO:0007669"/>
    <property type="project" value="UniProtKB-UniRule"/>
</dbReference>
<evidence type="ECO:0000256" key="6">
    <source>
        <dbReference type="ARBA" id="ARBA00023163"/>
    </source>
</evidence>
<feature type="binding site" evidence="8">
    <location>
        <position position="86"/>
    </location>
    <ligand>
        <name>Zn(2+)</name>
        <dbReference type="ChEBI" id="CHEBI:29105"/>
    </ligand>
</feature>
<feature type="binding site" evidence="8">
    <location>
        <position position="582"/>
    </location>
    <ligand>
        <name>Mg(2+)</name>
        <dbReference type="ChEBI" id="CHEBI:18420"/>
    </ligand>
</feature>
<keyword evidence="5 8" id="KW-0548">Nucleotidyltransferase</keyword>
<dbReference type="Gene3D" id="4.10.860.120">
    <property type="entry name" value="RNA polymerase II, clamp domain"/>
    <property type="match status" value="1"/>
</dbReference>